<reference evidence="3" key="1">
    <citation type="submission" date="2021-03" db="EMBL/GenBank/DDBJ databases">
        <authorList>
            <person name="Tagirdzhanova G."/>
        </authorList>
    </citation>
    <scope>NUCLEOTIDE SEQUENCE</scope>
</reference>
<proteinExistence type="predicted"/>
<feature type="transmembrane region" description="Helical" evidence="2">
    <location>
        <begin position="421"/>
        <end position="441"/>
    </location>
</feature>
<dbReference type="AlphaFoldDB" id="A0A8H3IYJ8"/>
<feature type="transmembrane region" description="Helical" evidence="2">
    <location>
        <begin position="586"/>
        <end position="606"/>
    </location>
</feature>
<evidence type="ECO:0000313" key="4">
    <source>
        <dbReference type="Proteomes" id="UP000664203"/>
    </source>
</evidence>
<gene>
    <name evidence="3" type="ORF">ALECFALPRED_005381</name>
</gene>
<sequence length="663" mass="73361">MLCSVAHLFYQLRLRYDADDSQGFLPQHEKRVKADEAPSESCLHNPPIDNNDAARFSRSFRIFFGNTFCLEGAIVPVTVLGTVMTYRVFDFDPGVEFPNIEFSWWRIAFGVAWFMFLSRTAYIACRFLIHATLFSCAACSLREAGIQGPLTQETSSCCLWDDYVALPALKQDKDNASSGFATFRIRRQKGLDLVERFWLNDQEFFQISPRSLVIFLVFCIAFASFSGDALSLNGTFANVGSHFLKNTADSPELMFVPLRHNFPDWKATARAIFATILVHADLVFAAPTEAFSSLAPIACAIMAPLLLAGLSKPLDPAGQEANDDPGEGQAADKVSTEPTLSTTKAWTIDSTLLYSSSKIRCLDLRVLLLGLCVTLFDVLCNQYQDEMSVTRWPISAVVSIFVTLIWLYLENSVPRSRDLQPGFLCLAAAALVGIFSHFNFLDAFGLYDDELDDGSLAHAMPVPENASHSKPIMIASWYTTLISMVVFNRQLVHQKADQALPLRMGSLLRRTIYSSAFMSRRHRSTLHGNSEILMSPSPSCFTKLASCVGASWPLDMNTTVTGLLLFALIVSFQLRPRSNNLDEKTSLFYVAALGFSALMTILAVGLNRHGVLFMVRLGLLSAFGDCESAVAGNGVFTRRSNVEAPPTGALQDEEKAMAQKRKK</sequence>
<feature type="region of interest" description="Disordered" evidence="1">
    <location>
        <begin position="317"/>
        <end position="337"/>
    </location>
</feature>
<keyword evidence="2" id="KW-1133">Transmembrane helix</keyword>
<feature type="transmembrane region" description="Helical" evidence="2">
    <location>
        <begin position="63"/>
        <end position="84"/>
    </location>
</feature>
<accession>A0A8H3IYJ8</accession>
<organism evidence="3 4">
    <name type="scientific">Alectoria fallacina</name>
    <dbReference type="NCBI Taxonomy" id="1903189"/>
    <lineage>
        <taxon>Eukaryota</taxon>
        <taxon>Fungi</taxon>
        <taxon>Dikarya</taxon>
        <taxon>Ascomycota</taxon>
        <taxon>Pezizomycotina</taxon>
        <taxon>Lecanoromycetes</taxon>
        <taxon>OSLEUM clade</taxon>
        <taxon>Lecanoromycetidae</taxon>
        <taxon>Lecanorales</taxon>
        <taxon>Lecanorineae</taxon>
        <taxon>Parmeliaceae</taxon>
        <taxon>Alectoria</taxon>
    </lineage>
</organism>
<keyword evidence="2" id="KW-0812">Transmembrane</keyword>
<evidence type="ECO:0000313" key="3">
    <source>
        <dbReference type="EMBL" id="CAF9932799.1"/>
    </source>
</evidence>
<evidence type="ECO:0000256" key="1">
    <source>
        <dbReference type="SAM" id="MobiDB-lite"/>
    </source>
</evidence>
<name>A0A8H3IYJ8_9LECA</name>
<dbReference type="Proteomes" id="UP000664203">
    <property type="component" value="Unassembled WGS sequence"/>
</dbReference>
<comment type="caution">
    <text evidence="3">The sequence shown here is derived from an EMBL/GenBank/DDBJ whole genome shotgun (WGS) entry which is preliminary data.</text>
</comment>
<dbReference type="OrthoDB" id="5376849at2759"/>
<feature type="transmembrane region" description="Helical" evidence="2">
    <location>
        <begin position="104"/>
        <end position="125"/>
    </location>
</feature>
<feature type="region of interest" description="Disordered" evidence="1">
    <location>
        <begin position="642"/>
        <end position="663"/>
    </location>
</feature>
<evidence type="ECO:0000256" key="2">
    <source>
        <dbReference type="SAM" id="Phobius"/>
    </source>
</evidence>
<keyword evidence="2" id="KW-0472">Membrane</keyword>
<protein>
    <submittedName>
        <fullName evidence="3">Uncharacterized protein</fullName>
    </submittedName>
</protein>
<feature type="transmembrane region" description="Helical" evidence="2">
    <location>
        <begin position="390"/>
        <end position="409"/>
    </location>
</feature>
<keyword evidence="4" id="KW-1185">Reference proteome</keyword>
<dbReference type="EMBL" id="CAJPDR010000336">
    <property type="protein sequence ID" value="CAF9932799.1"/>
    <property type="molecule type" value="Genomic_DNA"/>
</dbReference>
<feature type="transmembrane region" description="Helical" evidence="2">
    <location>
        <begin position="554"/>
        <end position="574"/>
    </location>
</feature>